<name>A0A1M6EXL6_9RHOB</name>
<comment type="function">
    <text evidence="10">FliG is one of three proteins (FliG, FliN, FliM) that forms the rotor-mounted switch complex (C ring), located at the base of the basal body. This complex interacts with the CheY and CheZ chemotaxis proteins, in addition to contacting components of the motor that determine the direction of flagellar rotation.</text>
</comment>
<keyword evidence="15" id="KW-0969">Cilium</keyword>
<dbReference type="SUPFAM" id="SSF48029">
    <property type="entry name" value="FliG"/>
    <property type="match status" value="2"/>
</dbReference>
<proteinExistence type="inferred from homology"/>
<dbReference type="PANTHER" id="PTHR30534">
    <property type="entry name" value="FLAGELLAR MOTOR SWITCH PROTEIN FLIG"/>
    <property type="match status" value="1"/>
</dbReference>
<evidence type="ECO:0000256" key="6">
    <source>
        <dbReference type="ARBA" id="ARBA00022500"/>
    </source>
</evidence>
<sequence length="356" mass="37666">MSVLSSPVRTDRSAGPPAAPMTQRRKAALVVQLALAEGQALPLASLPEEVQLDLTREMGDLRLVDRATLEQVAEEFLASLEGLGLSAPGGLDNVLKALTDHLSPAAAARVRNEVARARGIDPWPAILALPVEELVTLMNSESTEVAAIALSKLDVAKAADLLGRLPGPAARRITYAVSRTSAVGPHAVRRIGAALCAQYAVKPEKAFSATPVERVGAILNSSKSDTREAVLAALEEDDPAFAEDVRRAIFTFKDIPSRVAPIDVPTILRAIDNDTLVTALAAARAAGGPEGEAADHLLQNISQRLADGLRDEMEGRKDIKRKVAEAAFSEVVAAIRKRAEAGEITLVDPAESDEEE</sequence>
<evidence type="ECO:0000256" key="3">
    <source>
        <dbReference type="ARBA" id="ARBA00010299"/>
    </source>
</evidence>
<keyword evidence="5" id="KW-1003">Cell membrane</keyword>
<evidence type="ECO:0000256" key="4">
    <source>
        <dbReference type="ARBA" id="ARBA00021870"/>
    </source>
</evidence>
<keyword evidence="8" id="KW-0472">Membrane</keyword>
<dbReference type="Pfam" id="PF01706">
    <property type="entry name" value="FliG_C"/>
    <property type="match status" value="1"/>
</dbReference>
<dbReference type="PANTHER" id="PTHR30534:SF0">
    <property type="entry name" value="FLAGELLAR MOTOR SWITCH PROTEIN FLIG"/>
    <property type="match status" value="1"/>
</dbReference>
<accession>A0A1M6EXL6</accession>
<dbReference type="GO" id="GO:0009425">
    <property type="term" value="C:bacterial-type flagellum basal body"/>
    <property type="evidence" value="ECO:0007669"/>
    <property type="project" value="UniProtKB-SubCell"/>
</dbReference>
<dbReference type="EMBL" id="FQYO01000003">
    <property type="protein sequence ID" value="SHI90175.1"/>
    <property type="molecule type" value="Genomic_DNA"/>
</dbReference>
<dbReference type="AlphaFoldDB" id="A0A1M6EXL6"/>
<dbReference type="Pfam" id="PF14842">
    <property type="entry name" value="FliG_N"/>
    <property type="match status" value="1"/>
</dbReference>
<keyword evidence="7" id="KW-0283">Flagellar rotation</keyword>
<evidence type="ECO:0000259" key="12">
    <source>
        <dbReference type="Pfam" id="PF01706"/>
    </source>
</evidence>
<feature type="domain" description="Flagellar motor switch protein FliG middle" evidence="13">
    <location>
        <begin position="132"/>
        <end position="198"/>
    </location>
</feature>
<evidence type="ECO:0000256" key="5">
    <source>
        <dbReference type="ARBA" id="ARBA00022475"/>
    </source>
</evidence>
<evidence type="ECO:0000259" key="14">
    <source>
        <dbReference type="Pfam" id="PF14842"/>
    </source>
</evidence>
<dbReference type="InterPro" id="IPR028263">
    <property type="entry name" value="FliG_N"/>
</dbReference>
<comment type="subcellular location">
    <subcellularLocation>
        <location evidence="1">Bacterial flagellum basal body</location>
    </subcellularLocation>
    <subcellularLocation>
        <location evidence="2">Cell membrane</location>
        <topology evidence="2">Peripheral membrane protein</topology>
        <orientation evidence="2">Cytoplasmic side</orientation>
    </subcellularLocation>
</comment>
<dbReference type="Proteomes" id="UP000184292">
    <property type="component" value="Unassembled WGS sequence"/>
</dbReference>
<keyword evidence="6" id="KW-0145">Chemotaxis</keyword>
<feature type="domain" description="Flagellar motor switch protein FliG N-terminal" evidence="14">
    <location>
        <begin position="21"/>
        <end position="123"/>
    </location>
</feature>
<dbReference type="Gene3D" id="1.10.220.30">
    <property type="match status" value="3"/>
</dbReference>
<reference evidence="15 16" key="1">
    <citation type="submission" date="2016-11" db="EMBL/GenBank/DDBJ databases">
        <authorList>
            <person name="Jaros S."/>
            <person name="Januszkiewicz K."/>
            <person name="Wedrychowicz H."/>
        </authorList>
    </citation>
    <scope>NUCLEOTIDE SEQUENCE [LARGE SCALE GENOMIC DNA]</scope>
    <source>
        <strain evidence="15 16">DSM 100565</strain>
    </source>
</reference>
<dbReference type="RefSeq" id="WP_073329960.1">
    <property type="nucleotide sequence ID" value="NZ_FQYO01000003.1"/>
</dbReference>
<evidence type="ECO:0000256" key="11">
    <source>
        <dbReference type="SAM" id="MobiDB-lite"/>
    </source>
</evidence>
<keyword evidence="15" id="KW-0282">Flagellum</keyword>
<dbReference type="InterPro" id="IPR000090">
    <property type="entry name" value="Flg_Motor_Flig"/>
</dbReference>
<evidence type="ECO:0000256" key="2">
    <source>
        <dbReference type="ARBA" id="ARBA00004413"/>
    </source>
</evidence>
<keyword evidence="9" id="KW-0975">Bacterial flagellum</keyword>
<gene>
    <name evidence="15" type="ORF">SAMN05444417_2232</name>
</gene>
<evidence type="ECO:0000256" key="9">
    <source>
        <dbReference type="ARBA" id="ARBA00023143"/>
    </source>
</evidence>
<dbReference type="InterPro" id="IPR023087">
    <property type="entry name" value="Flg_Motor_Flig_C"/>
</dbReference>
<feature type="domain" description="Flagellar motor switch protein FliG C-terminal" evidence="12">
    <location>
        <begin position="233"/>
        <end position="346"/>
    </location>
</feature>
<evidence type="ECO:0000256" key="7">
    <source>
        <dbReference type="ARBA" id="ARBA00022779"/>
    </source>
</evidence>
<comment type="similarity">
    <text evidence="3">Belongs to the FliG family.</text>
</comment>
<evidence type="ECO:0000256" key="8">
    <source>
        <dbReference type="ARBA" id="ARBA00023136"/>
    </source>
</evidence>
<dbReference type="OrthoDB" id="7616820at2"/>
<dbReference type="GO" id="GO:0006935">
    <property type="term" value="P:chemotaxis"/>
    <property type="evidence" value="ECO:0007669"/>
    <property type="project" value="UniProtKB-KW"/>
</dbReference>
<dbReference type="GO" id="GO:0071973">
    <property type="term" value="P:bacterial-type flagellum-dependent cell motility"/>
    <property type="evidence" value="ECO:0007669"/>
    <property type="project" value="InterPro"/>
</dbReference>
<evidence type="ECO:0000313" key="16">
    <source>
        <dbReference type="Proteomes" id="UP000184292"/>
    </source>
</evidence>
<dbReference type="InterPro" id="IPR032779">
    <property type="entry name" value="FliG_M"/>
</dbReference>
<dbReference type="GO" id="GO:0003774">
    <property type="term" value="F:cytoskeletal motor activity"/>
    <property type="evidence" value="ECO:0007669"/>
    <property type="project" value="InterPro"/>
</dbReference>
<protein>
    <recommendedName>
        <fullName evidence="4">Flagellar motor switch protein FliG</fullName>
    </recommendedName>
</protein>
<dbReference type="PRINTS" id="PR00954">
    <property type="entry name" value="FLGMOTORFLIG"/>
</dbReference>
<feature type="region of interest" description="Disordered" evidence="11">
    <location>
        <begin position="1"/>
        <end position="22"/>
    </location>
</feature>
<evidence type="ECO:0000256" key="10">
    <source>
        <dbReference type="ARBA" id="ARBA00025598"/>
    </source>
</evidence>
<evidence type="ECO:0000256" key="1">
    <source>
        <dbReference type="ARBA" id="ARBA00004117"/>
    </source>
</evidence>
<keyword evidence="15" id="KW-0966">Cell projection</keyword>
<dbReference type="InterPro" id="IPR011002">
    <property type="entry name" value="FliG_a-hlx"/>
</dbReference>
<keyword evidence="16" id="KW-1185">Reference proteome</keyword>
<organism evidence="15 16">
    <name type="scientific">Wenxinia saemankumensis</name>
    <dbReference type="NCBI Taxonomy" id="1447782"/>
    <lineage>
        <taxon>Bacteria</taxon>
        <taxon>Pseudomonadati</taxon>
        <taxon>Pseudomonadota</taxon>
        <taxon>Alphaproteobacteria</taxon>
        <taxon>Rhodobacterales</taxon>
        <taxon>Roseobacteraceae</taxon>
        <taxon>Wenxinia</taxon>
    </lineage>
</organism>
<dbReference type="STRING" id="1447782.SAMN05444417_2232"/>
<evidence type="ECO:0000259" key="13">
    <source>
        <dbReference type="Pfam" id="PF14841"/>
    </source>
</evidence>
<dbReference type="Pfam" id="PF14841">
    <property type="entry name" value="FliG_M"/>
    <property type="match status" value="1"/>
</dbReference>
<evidence type="ECO:0000313" key="15">
    <source>
        <dbReference type="EMBL" id="SHI90175.1"/>
    </source>
</evidence>
<dbReference type="GO" id="GO:0005886">
    <property type="term" value="C:plasma membrane"/>
    <property type="evidence" value="ECO:0007669"/>
    <property type="project" value="UniProtKB-SubCell"/>
</dbReference>